<dbReference type="PROSITE" id="PS51257">
    <property type="entry name" value="PROKAR_LIPOPROTEIN"/>
    <property type="match status" value="1"/>
</dbReference>
<dbReference type="AlphaFoldDB" id="A0A1I2FVD2"/>
<sequence length="413" mass="47961">MKIQKTKYLIQFMFAKIVFFLITVLFYSCQQQAKEKLESTNTEWINLNSEQLFKLNNYFSEKQATLEQSEIINIPIDSVSLNYSLYPVYYDADTAHYYITANRNLHSLDFYDLSKKRLAKRIRFAKEGTDGVAGLSFFHIKNLDTLIFLPKNSKHAIITDLKGKVLKRTYIEIDDEDDLRHSMGAPLAFRDSMLIVSKMKIKPPMSLVGINTMCGINIHTGKVTEYGPRLPIAFKEKQAPVGKESPLFALVDNKINVRFGLLSVIYQYNMETEGMKVIPLKSKFQKQPITLSEYTDFVNMVHEVGEKQDYEKSSYQKLMYDPYREVFYSVFVEGIPLIDEKTGKKNDYEDRPISIIIADKDFRYLGEKYLGVGYFRNFLVTKDGLLVSNAHSKNPHYQEDVLSFTLFKLKYQE</sequence>
<dbReference type="EMBL" id="FONY01000015">
    <property type="protein sequence ID" value="SFF08913.1"/>
    <property type="molecule type" value="Genomic_DNA"/>
</dbReference>
<name>A0A1I2FVD2_9BACT</name>
<evidence type="ECO:0008006" key="4">
    <source>
        <dbReference type="Google" id="ProtNLM"/>
    </source>
</evidence>
<dbReference type="STRING" id="1003.SAMN04488541_101572"/>
<keyword evidence="1" id="KW-1133">Transmembrane helix</keyword>
<evidence type="ECO:0000313" key="3">
    <source>
        <dbReference type="Proteomes" id="UP000199513"/>
    </source>
</evidence>
<evidence type="ECO:0000256" key="1">
    <source>
        <dbReference type="SAM" id="Phobius"/>
    </source>
</evidence>
<proteinExistence type="predicted"/>
<accession>A0A1I2FVD2</accession>
<keyword evidence="3" id="KW-1185">Reference proteome</keyword>
<organism evidence="2 3">
    <name type="scientific">Thermoflexibacter ruber</name>
    <dbReference type="NCBI Taxonomy" id="1003"/>
    <lineage>
        <taxon>Bacteria</taxon>
        <taxon>Pseudomonadati</taxon>
        <taxon>Bacteroidota</taxon>
        <taxon>Cytophagia</taxon>
        <taxon>Cytophagales</taxon>
        <taxon>Thermoflexibacteraceae</taxon>
        <taxon>Thermoflexibacter</taxon>
    </lineage>
</organism>
<keyword evidence="1" id="KW-0472">Membrane</keyword>
<dbReference type="RefSeq" id="WP_091544641.1">
    <property type="nucleotide sequence ID" value="NZ_FONY01000015.1"/>
</dbReference>
<protein>
    <recommendedName>
        <fullName evidence="4">DUF4221 domain-containing protein</fullName>
    </recommendedName>
</protein>
<gene>
    <name evidence="2" type="ORF">SAMN04488541_101572</name>
</gene>
<evidence type="ECO:0000313" key="2">
    <source>
        <dbReference type="EMBL" id="SFF08913.1"/>
    </source>
</evidence>
<dbReference type="OrthoDB" id="836114at2"/>
<reference evidence="2 3" key="1">
    <citation type="submission" date="2016-10" db="EMBL/GenBank/DDBJ databases">
        <authorList>
            <person name="de Groot N.N."/>
        </authorList>
    </citation>
    <scope>NUCLEOTIDE SEQUENCE [LARGE SCALE GENOMIC DNA]</scope>
    <source>
        <strain>GEY</strain>
        <strain evidence="3">DSM 9560</strain>
    </source>
</reference>
<feature type="transmembrane region" description="Helical" evidence="1">
    <location>
        <begin position="9"/>
        <end position="27"/>
    </location>
</feature>
<dbReference type="Proteomes" id="UP000199513">
    <property type="component" value="Unassembled WGS sequence"/>
</dbReference>
<dbReference type="InterPro" id="IPR025316">
    <property type="entry name" value="DUF4221"/>
</dbReference>
<dbReference type="Pfam" id="PF13970">
    <property type="entry name" value="DUF4221"/>
    <property type="match status" value="1"/>
</dbReference>
<keyword evidence="1" id="KW-0812">Transmembrane</keyword>